<keyword evidence="1" id="KW-1133">Transmembrane helix</keyword>
<keyword evidence="1" id="KW-0812">Transmembrane</keyword>
<organism evidence="2 3">
    <name type="scientific">Pandoraea pneumonica</name>
    <dbReference type="NCBI Taxonomy" id="2508299"/>
    <lineage>
        <taxon>Bacteria</taxon>
        <taxon>Pseudomonadati</taxon>
        <taxon>Pseudomonadota</taxon>
        <taxon>Betaproteobacteria</taxon>
        <taxon>Burkholderiales</taxon>
        <taxon>Burkholderiaceae</taxon>
        <taxon>Pandoraea</taxon>
    </lineage>
</organism>
<dbReference type="AlphaFoldDB" id="A0A5E4Y2L7"/>
<dbReference type="GeneID" id="300406223"/>
<evidence type="ECO:0000256" key="1">
    <source>
        <dbReference type="SAM" id="Phobius"/>
    </source>
</evidence>
<name>A0A5E4Y2L7_9BURK</name>
<feature type="transmembrane region" description="Helical" evidence="1">
    <location>
        <begin position="20"/>
        <end position="38"/>
    </location>
</feature>
<sequence length="128" mass="14160">MSKVSGSVAVNETGAKRKRALWIYVLALFVGWLIAEAIQMFTGRRSEMHAVLPFGLAFLWGVLFAGALLINSLAVLGKVFGGGWARVKGEKYYGEEIPLLDWLREPSGFFAILLLLTPNTILWLKSAF</sequence>
<dbReference type="Proteomes" id="UP000366945">
    <property type="component" value="Unassembled WGS sequence"/>
</dbReference>
<dbReference type="EMBL" id="CABPSK010000004">
    <property type="protein sequence ID" value="VVE42588.1"/>
    <property type="molecule type" value="Genomic_DNA"/>
</dbReference>
<evidence type="ECO:0000313" key="2">
    <source>
        <dbReference type="EMBL" id="VVE42588.1"/>
    </source>
</evidence>
<accession>A0A5E4Y2L7</accession>
<dbReference type="RefSeq" id="WP_150681444.1">
    <property type="nucleotide sequence ID" value="NZ_CABPSK010000004.1"/>
</dbReference>
<keyword evidence="1" id="KW-0472">Membrane</keyword>
<proteinExistence type="predicted"/>
<gene>
    <name evidence="2" type="ORF">PPN31114_04235</name>
</gene>
<protein>
    <submittedName>
        <fullName evidence="2">Uncharacterized protein</fullName>
    </submittedName>
</protein>
<evidence type="ECO:0000313" key="3">
    <source>
        <dbReference type="Proteomes" id="UP000366945"/>
    </source>
</evidence>
<keyword evidence="3" id="KW-1185">Reference proteome</keyword>
<feature type="transmembrane region" description="Helical" evidence="1">
    <location>
        <begin position="50"/>
        <end position="70"/>
    </location>
</feature>
<dbReference type="OrthoDB" id="9893781at2"/>
<reference evidence="2 3" key="1">
    <citation type="submission" date="2019-08" db="EMBL/GenBank/DDBJ databases">
        <authorList>
            <person name="Peeters C."/>
        </authorList>
    </citation>
    <scope>NUCLEOTIDE SEQUENCE [LARGE SCALE GENOMIC DNA]</scope>
    <source>
        <strain evidence="2 3">LMG 31114</strain>
    </source>
</reference>